<keyword evidence="2" id="KW-0812">Transmembrane</keyword>
<keyword evidence="2" id="KW-1133">Transmembrane helix</keyword>
<dbReference type="Proteomes" id="UP000284842">
    <property type="component" value="Unassembled WGS sequence"/>
</dbReference>
<sequence>MAYTYYYTPYYRASLSVLAIVLITLGVITAVSIILGIVGWIWIKRRRERAAAAAAEQQRALMAQTQAAYPYPGTPMTYPGAPMQQDTGMTGSTYYPQQAYPQNPQQGYPVTPAHPAQQPAY</sequence>
<gene>
    <name evidence="3" type="ORF">CVT24_001797</name>
</gene>
<reference evidence="3 4" key="1">
    <citation type="journal article" date="2018" name="Evol. Lett.">
        <title>Horizontal gene cluster transfer increased hallucinogenic mushroom diversity.</title>
        <authorList>
            <person name="Reynolds H.T."/>
            <person name="Vijayakumar V."/>
            <person name="Gluck-Thaler E."/>
            <person name="Korotkin H.B."/>
            <person name="Matheny P.B."/>
            <person name="Slot J.C."/>
        </authorList>
    </citation>
    <scope>NUCLEOTIDE SEQUENCE [LARGE SCALE GENOMIC DNA]</scope>
    <source>
        <strain evidence="3 4">2629</strain>
    </source>
</reference>
<evidence type="ECO:0000313" key="3">
    <source>
        <dbReference type="EMBL" id="PPR01829.1"/>
    </source>
</evidence>
<dbReference type="AlphaFoldDB" id="A0A409YFP0"/>
<proteinExistence type="predicted"/>
<evidence type="ECO:0000256" key="1">
    <source>
        <dbReference type="SAM" id="MobiDB-lite"/>
    </source>
</evidence>
<feature type="compositionally biased region" description="Low complexity" evidence="1">
    <location>
        <begin position="94"/>
        <end position="109"/>
    </location>
</feature>
<evidence type="ECO:0000256" key="2">
    <source>
        <dbReference type="SAM" id="Phobius"/>
    </source>
</evidence>
<feature type="region of interest" description="Disordered" evidence="1">
    <location>
        <begin position="80"/>
        <end position="121"/>
    </location>
</feature>
<evidence type="ECO:0000313" key="4">
    <source>
        <dbReference type="Proteomes" id="UP000284842"/>
    </source>
</evidence>
<keyword evidence="4" id="KW-1185">Reference proteome</keyword>
<protein>
    <submittedName>
        <fullName evidence="3">Uncharacterized protein</fullName>
    </submittedName>
</protein>
<dbReference type="EMBL" id="NHTK01001212">
    <property type="protein sequence ID" value="PPR01829.1"/>
    <property type="molecule type" value="Genomic_DNA"/>
</dbReference>
<organism evidence="3 4">
    <name type="scientific">Panaeolus cyanescens</name>
    <dbReference type="NCBI Taxonomy" id="181874"/>
    <lineage>
        <taxon>Eukaryota</taxon>
        <taxon>Fungi</taxon>
        <taxon>Dikarya</taxon>
        <taxon>Basidiomycota</taxon>
        <taxon>Agaricomycotina</taxon>
        <taxon>Agaricomycetes</taxon>
        <taxon>Agaricomycetidae</taxon>
        <taxon>Agaricales</taxon>
        <taxon>Agaricineae</taxon>
        <taxon>Galeropsidaceae</taxon>
        <taxon>Panaeolus</taxon>
    </lineage>
</organism>
<feature type="transmembrane region" description="Helical" evidence="2">
    <location>
        <begin position="15"/>
        <end position="43"/>
    </location>
</feature>
<name>A0A409YFP0_9AGAR</name>
<accession>A0A409YFP0</accession>
<keyword evidence="2" id="KW-0472">Membrane</keyword>
<dbReference type="InParanoid" id="A0A409YFP0"/>
<comment type="caution">
    <text evidence="3">The sequence shown here is derived from an EMBL/GenBank/DDBJ whole genome shotgun (WGS) entry which is preliminary data.</text>
</comment>
<dbReference type="OrthoDB" id="10636103at2759"/>
<feature type="compositionally biased region" description="Polar residues" evidence="1">
    <location>
        <begin position="84"/>
        <end position="93"/>
    </location>
</feature>